<feature type="chain" id="PRO_5004923425" description="Autotransporter domain-containing protein" evidence="1">
    <location>
        <begin position="23"/>
        <end position="865"/>
    </location>
</feature>
<dbReference type="PATRIC" id="fig|1385369.3.peg.1507"/>
<evidence type="ECO:0000259" key="2">
    <source>
        <dbReference type="PROSITE" id="PS51208"/>
    </source>
</evidence>
<comment type="caution">
    <text evidence="3">The sequence shown here is derived from an EMBL/GenBank/DDBJ whole genome shotgun (WGS) entry which is preliminary data.</text>
</comment>
<evidence type="ECO:0000313" key="3">
    <source>
        <dbReference type="EMBL" id="EWY41510.1"/>
    </source>
</evidence>
<evidence type="ECO:0000256" key="1">
    <source>
        <dbReference type="SAM" id="SignalP"/>
    </source>
</evidence>
<dbReference type="InterPro" id="IPR005546">
    <property type="entry name" value="Autotransporte_beta"/>
</dbReference>
<keyword evidence="1" id="KW-0732">Signal</keyword>
<dbReference type="Gene3D" id="2.40.128.130">
    <property type="entry name" value="Autotransporter beta-domain"/>
    <property type="match status" value="1"/>
</dbReference>
<keyword evidence="4" id="KW-1185">Reference proteome</keyword>
<dbReference type="GO" id="GO:0019867">
    <property type="term" value="C:outer membrane"/>
    <property type="evidence" value="ECO:0007669"/>
    <property type="project" value="InterPro"/>
</dbReference>
<organism evidence="3 4">
    <name type="scientific">Skermanella stibiiresistens SB22</name>
    <dbReference type="NCBI Taxonomy" id="1385369"/>
    <lineage>
        <taxon>Bacteria</taxon>
        <taxon>Pseudomonadati</taxon>
        <taxon>Pseudomonadota</taxon>
        <taxon>Alphaproteobacteria</taxon>
        <taxon>Rhodospirillales</taxon>
        <taxon>Azospirillaceae</taxon>
        <taxon>Skermanella</taxon>
    </lineage>
</organism>
<reference evidence="3 4" key="1">
    <citation type="submission" date="2013-08" db="EMBL/GenBank/DDBJ databases">
        <title>The genome sequence of Skermanella stibiiresistens.</title>
        <authorList>
            <person name="Zhu W."/>
            <person name="Wang G."/>
        </authorList>
    </citation>
    <scope>NUCLEOTIDE SEQUENCE [LARGE SCALE GENOMIC DNA]</scope>
    <source>
        <strain evidence="3 4">SB22</strain>
    </source>
</reference>
<dbReference type="InterPro" id="IPR036709">
    <property type="entry name" value="Autotransporte_beta_dom_sf"/>
</dbReference>
<protein>
    <recommendedName>
        <fullName evidence="2">Autotransporter domain-containing protein</fullName>
    </recommendedName>
</protein>
<dbReference type="STRING" id="1385369.N825_27845"/>
<dbReference type="NCBIfam" id="TIGR01414">
    <property type="entry name" value="autotrans_barl"/>
    <property type="match status" value="1"/>
</dbReference>
<dbReference type="AlphaFoldDB" id="W9H5J9"/>
<gene>
    <name evidence="3" type="ORF">N825_27845</name>
</gene>
<dbReference type="SUPFAM" id="SSF103515">
    <property type="entry name" value="Autotransporter"/>
    <property type="match status" value="1"/>
</dbReference>
<sequence length="865" mass="87283">MLATTSVFAFSAVFSGVSSAYAEVRQVTAVATVTTATTVAANRTIVGTDNAPVALELVSGGSIKNEGTIRGVNASAIVVTGVASAGTRIENDGTIEASRNVGNTARDIAAIYVASRAEIINNAKGVIKGTGGADGIIVATNVAGIDTAGTTITNAGTISSDSGNAISVYGAMRSITNSGTIISETGTAIYLGADGAITDGITNSGTIQGGASDGSGKAIDASLSKANLTINNSGKIVGQILFGSGTDVLNITGGSITGNVSGDGKDTVNFDLGTGSFTTGGTFSGIGTLNAKTGTTTLAQAVTGATAFNISSGATVKQQAAIAAATVTNAGTLNVGASKQTITGNYVQTGTLALTITDAASGSLSVSGTANVAGKVAPDTKASRTLSIAPGASFTVLESTGALTVASSTSVDGTNTLEKFALSQSGNLLKLVRESGLAPDSTVKKTLDGITNGTIVTVGSPSVAATSAALSTALTTIVNSSTGLQGSITRVGATTPMGSILSVLQNPTVVIGGQTVTLTPAQVSDIVSQYVTELTPDFSISSTSAGVSNAIGASSSTTVSNRVASLRSQDSQTGMAAGDMVGRGIEMWALPYLSTFTQDLKDGVSGYKADTRGLTVGADTVVADNLRVGLALGYATTDIDGKNQSVGDKSEVDSYQATLYASYNPAPFYVDAQLGYGFSNNDQTRRFSVTQPSSGFSSIENLTADYDSSSYRARITGGMTKTFSGVELTPSLFLQYAYSETDSYKETGSNGAAMNSSDTTSVQGGIGLRIAYPVAIDGGRLIPELRVGFTREFNDDAPSTGFSLVNLPELSSTITGAKPSQNIYNVGLGLTFLSNDKLSISGNYDYQGTDSSDGHVGYVRLRYKF</sequence>
<feature type="signal peptide" evidence="1">
    <location>
        <begin position="1"/>
        <end position="22"/>
    </location>
</feature>
<dbReference type="SMART" id="SM00869">
    <property type="entry name" value="Autotransporter"/>
    <property type="match status" value="1"/>
</dbReference>
<dbReference type="Proteomes" id="UP000019486">
    <property type="component" value="Unassembled WGS sequence"/>
</dbReference>
<accession>W9H5J9</accession>
<evidence type="ECO:0000313" key="4">
    <source>
        <dbReference type="Proteomes" id="UP000019486"/>
    </source>
</evidence>
<dbReference type="Pfam" id="PF03797">
    <property type="entry name" value="Autotransporter"/>
    <property type="match status" value="1"/>
</dbReference>
<dbReference type="EMBL" id="AVFL01000004">
    <property type="protein sequence ID" value="EWY41510.1"/>
    <property type="molecule type" value="Genomic_DNA"/>
</dbReference>
<feature type="domain" description="Autotransporter" evidence="2">
    <location>
        <begin position="580"/>
        <end position="865"/>
    </location>
</feature>
<dbReference type="PROSITE" id="PS51208">
    <property type="entry name" value="AUTOTRANSPORTER"/>
    <property type="match status" value="1"/>
</dbReference>
<name>W9H5J9_9PROT</name>
<proteinExistence type="predicted"/>
<dbReference type="InterPro" id="IPR006315">
    <property type="entry name" value="OM_autotransptr_brl_dom"/>
</dbReference>